<name>A0AAV2SG75_MEGNR</name>
<evidence type="ECO:0008006" key="3">
    <source>
        <dbReference type="Google" id="ProtNLM"/>
    </source>
</evidence>
<dbReference type="Gene3D" id="2.40.100.10">
    <property type="entry name" value="Cyclophilin-like"/>
    <property type="match status" value="1"/>
</dbReference>
<reference evidence="1 2" key="1">
    <citation type="submission" date="2024-05" db="EMBL/GenBank/DDBJ databases">
        <authorList>
            <person name="Wallberg A."/>
        </authorList>
    </citation>
    <scope>NUCLEOTIDE SEQUENCE [LARGE SCALE GENOMIC DNA]</scope>
</reference>
<accession>A0AAV2SG75</accession>
<dbReference type="EMBL" id="CAXKWB010064634">
    <property type="protein sequence ID" value="CAL4187928.1"/>
    <property type="molecule type" value="Genomic_DNA"/>
</dbReference>
<keyword evidence="2" id="KW-1185">Reference proteome</keyword>
<organism evidence="1 2">
    <name type="scientific">Meganyctiphanes norvegica</name>
    <name type="common">Northern krill</name>
    <name type="synonym">Thysanopoda norvegica</name>
    <dbReference type="NCBI Taxonomy" id="48144"/>
    <lineage>
        <taxon>Eukaryota</taxon>
        <taxon>Metazoa</taxon>
        <taxon>Ecdysozoa</taxon>
        <taxon>Arthropoda</taxon>
        <taxon>Crustacea</taxon>
        <taxon>Multicrustacea</taxon>
        <taxon>Malacostraca</taxon>
        <taxon>Eumalacostraca</taxon>
        <taxon>Eucarida</taxon>
        <taxon>Euphausiacea</taxon>
        <taxon>Euphausiidae</taxon>
        <taxon>Meganyctiphanes</taxon>
    </lineage>
</organism>
<evidence type="ECO:0000313" key="1">
    <source>
        <dbReference type="EMBL" id="CAL4187928.1"/>
    </source>
</evidence>
<protein>
    <recommendedName>
        <fullName evidence="3">Peptidylprolyl isomerase</fullName>
    </recommendedName>
</protein>
<gene>
    <name evidence="1" type="ORF">MNOR_LOCUS36237</name>
</gene>
<proteinExistence type="predicted"/>
<sequence length="163" mass="18326">MEPELSLTSATTTVFMDIAARGESLGRMYIKVFTNRPHGQQFLMLARGTEGPTFKGAIFNYKEHDCIELWHYVMENGSLSNAPLLTTLKEEHYEAPARGMLFPCPLGSIDKASFTIMTKDWDLGLMPGYFGNIVEGMNVIDIIASDMYDDMNQIMITDCGMYN</sequence>
<dbReference type="Proteomes" id="UP001497623">
    <property type="component" value="Unassembled WGS sequence"/>
</dbReference>
<dbReference type="AlphaFoldDB" id="A0AAV2SG75"/>
<evidence type="ECO:0000313" key="2">
    <source>
        <dbReference type="Proteomes" id="UP001497623"/>
    </source>
</evidence>
<dbReference type="SUPFAM" id="SSF50891">
    <property type="entry name" value="Cyclophilin-like"/>
    <property type="match status" value="1"/>
</dbReference>
<comment type="caution">
    <text evidence="1">The sequence shown here is derived from an EMBL/GenBank/DDBJ whole genome shotgun (WGS) entry which is preliminary data.</text>
</comment>
<dbReference type="InterPro" id="IPR029000">
    <property type="entry name" value="Cyclophilin-like_dom_sf"/>
</dbReference>